<organism evidence="9 10">
    <name type="scientific">Luteimonas granuli</name>
    <dbReference type="NCBI Taxonomy" id="1176533"/>
    <lineage>
        <taxon>Bacteria</taxon>
        <taxon>Pseudomonadati</taxon>
        <taxon>Pseudomonadota</taxon>
        <taxon>Gammaproteobacteria</taxon>
        <taxon>Lysobacterales</taxon>
        <taxon>Lysobacteraceae</taxon>
        <taxon>Luteimonas</taxon>
    </lineage>
</organism>
<keyword evidence="1" id="KW-0488">Methylation</keyword>
<keyword evidence="3" id="KW-0807">Transducer</keyword>
<keyword evidence="4" id="KW-0175">Coiled coil</keyword>
<feature type="region of interest" description="Disordered" evidence="5">
    <location>
        <begin position="745"/>
        <end position="796"/>
    </location>
</feature>
<sequence>MQRLKNLRLAHKLSLAFGLVLVLMLVQGIVSWVGMSSIARETDRLVEGTMRSLAIATEAEVLLGEYRDTSYRGLIRASDAVKQQARERADELGGRIEATFAEYEGLLAADDAERRALYEATVANWQKARQSYADVNEMIDLDLPDDAVDTFLGETHQLHAATTDAVGTLAAHDRAAADAAKASVRSTNTASNTLVLIMLVAGVLGGMAIAWFVAALLTRSLHRAVEVANAVAAGTLDNEIAADGEDEIGDLLHALQRMQHDLRERIEHDRRIAGENYRIRTALDSSGTGVMITDTERTITYANDAVTDMLRQYEPEIRRHRPDFDFDGLVGSNIDMFHANPTMVAGILANLQGTHLGEIRMGDAHFVLTVARVDDESGRPLGYVAEWRDRTPQVHVEAELAQVIDAAVAGDLSRRIGLEGKKGFYRQIADQLNSLLDVNATSLQGVLDVLQALAAGDLTVRMDGDYQGVFARMRDDANRTTGQLTALVGSIQGASRAINTASGEIVSGNSDLSRRTEQQAANLEETAASMEELTSTVKQNAEHAHQANQLVIGAADVATRGGQVVGEVVDTMHEIQRSSRRIAEIISVIDGIAFQTNILALNAAVEAARAGEQGRGFAVVASEVRSLAQRSATAAKEIKALIDDSVEKVSNGSTLAEQAGRTMGEMVASVQRVTEIMAEISAASQEQASGIEQVNQTIAQMDETTQQNAALVEEASAAARSMEEQAGQLSDAVSAFRLSDDTPGLSNAAATPAPAAASASRARAQAPAAAPAARRGAPAQPKRNEPALAGDDWQEF</sequence>
<evidence type="ECO:0000256" key="1">
    <source>
        <dbReference type="ARBA" id="ARBA00022481"/>
    </source>
</evidence>
<dbReference type="InterPro" id="IPR024478">
    <property type="entry name" value="HlyB_4HB_MCP"/>
</dbReference>
<dbReference type="Gene3D" id="6.10.340.10">
    <property type="match status" value="1"/>
</dbReference>
<dbReference type="Pfam" id="PF00672">
    <property type="entry name" value="HAMP"/>
    <property type="match status" value="1"/>
</dbReference>
<dbReference type="EMBL" id="CP042218">
    <property type="protein sequence ID" value="QDW67764.1"/>
    <property type="molecule type" value="Genomic_DNA"/>
</dbReference>
<dbReference type="RefSeq" id="WP_144893786.1">
    <property type="nucleotide sequence ID" value="NZ_CP042218.1"/>
</dbReference>
<dbReference type="SUPFAM" id="SSF58104">
    <property type="entry name" value="Methyl-accepting chemotaxis protein (MCP) signaling domain"/>
    <property type="match status" value="1"/>
</dbReference>
<dbReference type="OrthoDB" id="8744489at2"/>
<name>A0A518N771_9GAMM</name>
<dbReference type="InterPro" id="IPR035965">
    <property type="entry name" value="PAS-like_dom_sf"/>
</dbReference>
<proteinExistence type="inferred from homology"/>
<feature type="transmembrane region" description="Helical" evidence="6">
    <location>
        <begin position="194"/>
        <end position="217"/>
    </location>
</feature>
<protein>
    <submittedName>
        <fullName evidence="9">HAMP domain-containing protein</fullName>
    </submittedName>
</protein>
<dbReference type="Pfam" id="PF12729">
    <property type="entry name" value="4HB_MCP_1"/>
    <property type="match status" value="1"/>
</dbReference>
<dbReference type="Gene3D" id="3.30.450.20">
    <property type="entry name" value="PAS domain"/>
    <property type="match status" value="1"/>
</dbReference>
<dbReference type="Pfam" id="PF13188">
    <property type="entry name" value="PAS_8"/>
    <property type="match status" value="1"/>
</dbReference>
<keyword evidence="10" id="KW-1185">Reference proteome</keyword>
<dbReference type="SUPFAM" id="SSF55785">
    <property type="entry name" value="PYP-like sensor domain (PAS domain)"/>
    <property type="match status" value="1"/>
</dbReference>
<dbReference type="KEGG" id="lug:FPZ22_00255"/>
<feature type="coiled-coil region" evidence="4">
    <location>
        <begin position="694"/>
        <end position="732"/>
    </location>
</feature>
<dbReference type="InterPro" id="IPR004089">
    <property type="entry name" value="MCPsignal_dom"/>
</dbReference>
<feature type="domain" description="HAMP" evidence="8">
    <location>
        <begin position="215"/>
        <end position="267"/>
    </location>
</feature>
<keyword evidence="6" id="KW-0472">Membrane</keyword>
<evidence type="ECO:0000256" key="4">
    <source>
        <dbReference type="SAM" id="Coils"/>
    </source>
</evidence>
<dbReference type="InterPro" id="IPR003660">
    <property type="entry name" value="HAMP_dom"/>
</dbReference>
<evidence type="ECO:0000256" key="2">
    <source>
        <dbReference type="ARBA" id="ARBA00029447"/>
    </source>
</evidence>
<dbReference type="GO" id="GO:0005886">
    <property type="term" value="C:plasma membrane"/>
    <property type="evidence" value="ECO:0007669"/>
    <property type="project" value="TreeGrafter"/>
</dbReference>
<evidence type="ECO:0000256" key="3">
    <source>
        <dbReference type="PROSITE-ProRule" id="PRU00284"/>
    </source>
</evidence>
<dbReference type="Pfam" id="PF00015">
    <property type="entry name" value="MCPsignal"/>
    <property type="match status" value="1"/>
</dbReference>
<dbReference type="InterPro" id="IPR000014">
    <property type="entry name" value="PAS"/>
</dbReference>
<keyword evidence="6" id="KW-1133">Transmembrane helix</keyword>
<evidence type="ECO:0000256" key="5">
    <source>
        <dbReference type="SAM" id="MobiDB-lite"/>
    </source>
</evidence>
<dbReference type="SMART" id="SM00283">
    <property type="entry name" value="MA"/>
    <property type="match status" value="1"/>
</dbReference>
<dbReference type="PANTHER" id="PTHR43531:SF14">
    <property type="entry name" value="METHYL-ACCEPTING CHEMOTAXIS PROTEIN I-RELATED"/>
    <property type="match status" value="1"/>
</dbReference>
<dbReference type="PROSITE" id="PS50111">
    <property type="entry name" value="CHEMOTAXIS_TRANSDUC_2"/>
    <property type="match status" value="1"/>
</dbReference>
<evidence type="ECO:0000259" key="7">
    <source>
        <dbReference type="PROSITE" id="PS50111"/>
    </source>
</evidence>
<dbReference type="Proteomes" id="UP000316584">
    <property type="component" value="Chromosome"/>
</dbReference>
<evidence type="ECO:0000256" key="6">
    <source>
        <dbReference type="SAM" id="Phobius"/>
    </source>
</evidence>
<feature type="compositionally biased region" description="Low complexity" evidence="5">
    <location>
        <begin position="748"/>
        <end position="781"/>
    </location>
</feature>
<dbReference type="Gene3D" id="1.10.287.950">
    <property type="entry name" value="Methyl-accepting chemotaxis protein"/>
    <property type="match status" value="1"/>
</dbReference>
<dbReference type="FunFam" id="1.10.287.950:FF:000002">
    <property type="entry name" value="Methyl-accepting chemotaxis protein"/>
    <property type="match status" value="1"/>
</dbReference>
<comment type="similarity">
    <text evidence="2">Belongs to the methyl-accepting chemotaxis (MCP) protein family.</text>
</comment>
<evidence type="ECO:0000259" key="8">
    <source>
        <dbReference type="PROSITE" id="PS50885"/>
    </source>
</evidence>
<keyword evidence="6" id="KW-0812">Transmembrane</keyword>
<dbReference type="SUPFAM" id="SSF158472">
    <property type="entry name" value="HAMP domain-like"/>
    <property type="match status" value="1"/>
</dbReference>
<dbReference type="AlphaFoldDB" id="A0A518N771"/>
<accession>A0A518N771</accession>
<dbReference type="GO" id="GO:0006935">
    <property type="term" value="P:chemotaxis"/>
    <property type="evidence" value="ECO:0007669"/>
    <property type="project" value="UniProtKB-KW"/>
</dbReference>
<dbReference type="InterPro" id="IPR051310">
    <property type="entry name" value="MCP_chemotaxis"/>
</dbReference>
<dbReference type="GO" id="GO:0007165">
    <property type="term" value="P:signal transduction"/>
    <property type="evidence" value="ECO:0007669"/>
    <property type="project" value="UniProtKB-KW"/>
</dbReference>
<dbReference type="PANTHER" id="PTHR43531">
    <property type="entry name" value="PROTEIN ICFG"/>
    <property type="match status" value="1"/>
</dbReference>
<dbReference type="PROSITE" id="PS50885">
    <property type="entry name" value="HAMP"/>
    <property type="match status" value="2"/>
</dbReference>
<dbReference type="Pfam" id="PF18947">
    <property type="entry name" value="HAMP_2"/>
    <property type="match status" value="1"/>
</dbReference>
<dbReference type="SMART" id="SM00304">
    <property type="entry name" value="HAMP"/>
    <property type="match status" value="2"/>
</dbReference>
<dbReference type="GO" id="GO:0004888">
    <property type="term" value="F:transmembrane signaling receptor activity"/>
    <property type="evidence" value="ECO:0007669"/>
    <property type="project" value="TreeGrafter"/>
</dbReference>
<evidence type="ECO:0000313" key="10">
    <source>
        <dbReference type="Proteomes" id="UP000316584"/>
    </source>
</evidence>
<evidence type="ECO:0000313" key="9">
    <source>
        <dbReference type="EMBL" id="QDW67764.1"/>
    </source>
</evidence>
<dbReference type="CDD" id="cd11386">
    <property type="entry name" value="MCP_signal"/>
    <property type="match status" value="1"/>
</dbReference>
<feature type="domain" description="Methyl-accepting transducer" evidence="7">
    <location>
        <begin position="494"/>
        <end position="723"/>
    </location>
</feature>
<reference evidence="9 10" key="1">
    <citation type="submission" date="2019-07" db="EMBL/GenBank/DDBJ databases">
        <title>Full genome sequence of Luteimonas sp. Gr-4.</title>
        <authorList>
            <person name="Im W.-T."/>
        </authorList>
    </citation>
    <scope>NUCLEOTIDE SEQUENCE [LARGE SCALE GENOMIC DNA]</scope>
    <source>
        <strain evidence="9 10">Gr-4</strain>
    </source>
</reference>
<feature type="domain" description="HAMP" evidence="8">
    <location>
        <begin position="443"/>
        <end position="489"/>
    </location>
</feature>
<gene>
    <name evidence="9" type="ORF">FPZ22_00255</name>
</gene>